<dbReference type="SUPFAM" id="SSF53254">
    <property type="entry name" value="Phosphoglycerate mutase-like"/>
    <property type="match status" value="1"/>
</dbReference>
<dbReference type="GO" id="GO:0005829">
    <property type="term" value="C:cytosol"/>
    <property type="evidence" value="ECO:0000318"/>
    <property type="project" value="GO_Central"/>
</dbReference>
<dbReference type="NCBIfam" id="NF002217">
    <property type="entry name" value="PRK01112.1"/>
    <property type="match status" value="1"/>
</dbReference>
<dbReference type="HAMAP" id="MF_01039">
    <property type="entry name" value="PGAM_GpmA"/>
    <property type="match status" value="1"/>
</dbReference>
<gene>
    <name evidence="9" type="ORF">ZOSMA_89G01300</name>
</gene>
<evidence type="ECO:0000256" key="8">
    <source>
        <dbReference type="SAM" id="MobiDB-lite"/>
    </source>
</evidence>
<feature type="binding site" evidence="6">
    <location>
        <position position="134"/>
    </location>
    <ligand>
        <name>substrate</name>
    </ligand>
</feature>
<dbReference type="GO" id="GO:0004619">
    <property type="term" value="F:phosphoglycerate mutase activity"/>
    <property type="evidence" value="ECO:0000318"/>
    <property type="project" value="GO_Central"/>
</dbReference>
<reference evidence="10" key="1">
    <citation type="journal article" date="2016" name="Nature">
        <title>The genome of the seagrass Zostera marina reveals angiosperm adaptation to the sea.</title>
        <authorList>
            <person name="Olsen J.L."/>
            <person name="Rouze P."/>
            <person name="Verhelst B."/>
            <person name="Lin Y.-C."/>
            <person name="Bayer T."/>
            <person name="Collen J."/>
            <person name="Dattolo E."/>
            <person name="De Paoli E."/>
            <person name="Dittami S."/>
            <person name="Maumus F."/>
            <person name="Michel G."/>
            <person name="Kersting A."/>
            <person name="Lauritano C."/>
            <person name="Lohaus R."/>
            <person name="Toepel M."/>
            <person name="Tonon T."/>
            <person name="Vanneste K."/>
            <person name="Amirebrahimi M."/>
            <person name="Brakel J."/>
            <person name="Bostroem C."/>
            <person name="Chovatia M."/>
            <person name="Grimwood J."/>
            <person name="Jenkins J.W."/>
            <person name="Jueterbock A."/>
            <person name="Mraz A."/>
            <person name="Stam W.T."/>
            <person name="Tice H."/>
            <person name="Bornberg-Bauer E."/>
            <person name="Green P.J."/>
            <person name="Pearson G.A."/>
            <person name="Procaccini G."/>
            <person name="Duarte C.M."/>
            <person name="Schmutz J."/>
            <person name="Reusch T.B.H."/>
            <person name="Van de Peer Y."/>
        </authorList>
    </citation>
    <scope>NUCLEOTIDE SEQUENCE [LARGE SCALE GENOMIC DNA]</scope>
    <source>
        <strain evidence="10">cv. Finnish</strain>
    </source>
</reference>
<dbReference type="STRING" id="29655.A0A0K9NM83"/>
<dbReference type="OrthoDB" id="354304at2759"/>
<dbReference type="CDD" id="cd07067">
    <property type="entry name" value="HP_PGM_like"/>
    <property type="match status" value="1"/>
</dbReference>
<evidence type="ECO:0000256" key="1">
    <source>
        <dbReference type="ARBA" id="ARBA00006717"/>
    </source>
</evidence>
<dbReference type="SMART" id="SM00855">
    <property type="entry name" value="PGAM"/>
    <property type="match status" value="1"/>
</dbReference>
<accession>A0A0K9NM83</accession>
<dbReference type="Gene3D" id="3.40.50.1240">
    <property type="entry name" value="Phosphoglycerate mutase-like"/>
    <property type="match status" value="1"/>
</dbReference>
<feature type="binding site" evidence="6">
    <location>
        <begin position="259"/>
        <end position="260"/>
    </location>
    <ligand>
        <name>substrate</name>
    </ligand>
</feature>
<proteinExistence type="inferred from homology"/>
<feature type="region of interest" description="Disordered" evidence="8">
    <location>
        <begin position="50"/>
        <end position="75"/>
    </location>
</feature>
<evidence type="ECO:0000256" key="7">
    <source>
        <dbReference type="PIRSR" id="PIRSR613078-3"/>
    </source>
</evidence>
<dbReference type="EC" id="5.4.2.11" evidence="2"/>
<organism evidence="9 10">
    <name type="scientific">Zostera marina</name>
    <name type="common">Eelgrass</name>
    <dbReference type="NCBI Taxonomy" id="29655"/>
    <lineage>
        <taxon>Eukaryota</taxon>
        <taxon>Viridiplantae</taxon>
        <taxon>Streptophyta</taxon>
        <taxon>Embryophyta</taxon>
        <taxon>Tracheophyta</taxon>
        <taxon>Spermatophyta</taxon>
        <taxon>Magnoliopsida</taxon>
        <taxon>Liliopsida</taxon>
        <taxon>Zosteraceae</taxon>
        <taxon>Zostera</taxon>
    </lineage>
</organism>
<evidence type="ECO:0000256" key="2">
    <source>
        <dbReference type="ARBA" id="ARBA00012028"/>
    </source>
</evidence>
<comment type="similarity">
    <text evidence="1">Belongs to the phosphoglycerate mutase family. BPG-dependent PGAM subfamily.</text>
</comment>
<dbReference type="AlphaFoldDB" id="A0A0K9NM83"/>
<feature type="binding site" evidence="6">
    <location>
        <begin position="215"/>
        <end position="216"/>
    </location>
    <ligand>
        <name>substrate</name>
    </ligand>
</feature>
<comment type="caution">
    <text evidence="9">The sequence shown here is derived from an EMBL/GenBank/DDBJ whole genome shotgun (WGS) entry which is preliminary data.</text>
</comment>
<evidence type="ECO:0000256" key="4">
    <source>
        <dbReference type="ARBA" id="ARBA00023235"/>
    </source>
</evidence>
<dbReference type="Proteomes" id="UP000036987">
    <property type="component" value="Unassembled WGS sequence"/>
</dbReference>
<keyword evidence="10" id="KW-1185">Reference proteome</keyword>
<sequence length="329" mass="37431">MSATVFHHGLQTIQVFSNQDKSLPFNKSSHLSPWQRISPNNLRLRPIQVSTPHSSVDNPAQLFENNKTSKPKKKSNEAALILIRHGESLWNEKNLFTGCVDVPLTKKGVEEAIQAGKKICNIPVDMIYTSALIRAQMTAMLSMTQHRQKKVPIIMHSENERAKAWSQIYSEETLKQSIPVITAWQLNERMYGRLQGLNKQQTADKFGKEQVHEWRRSYDIPPPNGESLEMCAERAVAYFKEHIEPQMIAGKNVMIAAHGNSLRSIIMYLDKLTSKEVINLELSTGIPMLYIHKDAKFMRRGSPAGPTEAGVYAYSKKLALYREKLDEFL</sequence>
<dbReference type="EMBL" id="LFYR01002109">
    <property type="protein sequence ID" value="KMZ57177.1"/>
    <property type="molecule type" value="Genomic_DNA"/>
</dbReference>
<feature type="binding site" evidence="6">
    <location>
        <begin position="84"/>
        <end position="91"/>
    </location>
    <ligand>
        <name>substrate</name>
    </ligand>
</feature>
<evidence type="ECO:0000256" key="3">
    <source>
        <dbReference type="ARBA" id="ARBA00023152"/>
    </source>
</evidence>
<evidence type="ECO:0000313" key="9">
    <source>
        <dbReference type="EMBL" id="KMZ57177.1"/>
    </source>
</evidence>
<dbReference type="InterPro" id="IPR005952">
    <property type="entry name" value="Phosphogly_mut1"/>
</dbReference>
<dbReference type="GO" id="GO:0061621">
    <property type="term" value="P:canonical glycolysis"/>
    <property type="evidence" value="ECO:0000318"/>
    <property type="project" value="GO_Central"/>
</dbReference>
<evidence type="ECO:0000256" key="6">
    <source>
        <dbReference type="PIRSR" id="PIRSR613078-2"/>
    </source>
</evidence>
<dbReference type="Pfam" id="PF00300">
    <property type="entry name" value="His_Phos_1"/>
    <property type="match status" value="2"/>
</dbReference>
<dbReference type="InterPro" id="IPR013078">
    <property type="entry name" value="His_Pase_superF_clade-1"/>
</dbReference>
<feature type="binding site" evidence="6">
    <location>
        <begin position="97"/>
        <end position="98"/>
    </location>
    <ligand>
        <name>substrate</name>
    </ligand>
</feature>
<feature type="binding site" evidence="6">
    <location>
        <position position="199"/>
    </location>
    <ligand>
        <name>substrate</name>
    </ligand>
</feature>
<protein>
    <recommendedName>
        <fullName evidence="2">phosphoglycerate mutase (2,3-diphosphoglycerate-dependent)</fullName>
        <ecNumber evidence="2">5.4.2.11</ecNumber>
    </recommendedName>
</protein>
<keyword evidence="4" id="KW-0413">Isomerase</keyword>
<dbReference type="OMA" id="MLPYWYD"/>
<name>A0A0K9NM83_ZOSMR</name>
<evidence type="ECO:0000313" key="10">
    <source>
        <dbReference type="Proteomes" id="UP000036987"/>
    </source>
</evidence>
<dbReference type="PANTHER" id="PTHR11931">
    <property type="entry name" value="PHOSPHOGLYCERATE MUTASE"/>
    <property type="match status" value="1"/>
</dbReference>
<dbReference type="InterPro" id="IPR029033">
    <property type="entry name" value="His_PPase_superfam"/>
</dbReference>
<evidence type="ECO:0000256" key="5">
    <source>
        <dbReference type="PIRSR" id="PIRSR613078-1"/>
    </source>
</evidence>
<keyword evidence="3" id="KW-0324">Glycolysis</keyword>
<feature type="site" description="Transition state stabilizer" evidence="7">
    <location>
        <position position="258"/>
    </location>
</feature>
<feature type="active site" description="Proton donor/acceptor" evidence="5">
    <location>
        <position position="188"/>
    </location>
</feature>
<dbReference type="PROSITE" id="PS00175">
    <property type="entry name" value="PG_MUTASE"/>
    <property type="match status" value="1"/>
</dbReference>
<feature type="active site" description="Tele-phosphohistidine intermediate" evidence="5">
    <location>
        <position position="85"/>
    </location>
</feature>
<dbReference type="InterPro" id="IPR001345">
    <property type="entry name" value="PG/BPGM_mutase_AS"/>
</dbReference>
<feature type="binding site" evidence="6">
    <location>
        <begin position="188"/>
        <end position="191"/>
    </location>
    <ligand>
        <name>substrate</name>
    </ligand>
</feature>